<dbReference type="Gene3D" id="3.40.630.10">
    <property type="entry name" value="Zn peptidases"/>
    <property type="match status" value="1"/>
</dbReference>
<reference evidence="2 3" key="1">
    <citation type="submission" date="2017-03" db="EMBL/GenBank/DDBJ databases">
        <title>Complete genome sequence of Blastomonas fulva degrading microcsystin LR.</title>
        <authorList>
            <person name="Lee H.-g."/>
            <person name="Jin L."/>
            <person name="oh H.-M."/>
        </authorList>
    </citation>
    <scope>NUCLEOTIDE SEQUENCE [LARGE SCALE GENOMIC DNA]</scope>
    <source>
        <strain evidence="2 3">T2</strain>
    </source>
</reference>
<organism evidence="2 3">
    <name type="scientific">Blastomonas fulva</name>
    <dbReference type="NCBI Taxonomy" id="1550728"/>
    <lineage>
        <taxon>Bacteria</taxon>
        <taxon>Pseudomonadati</taxon>
        <taxon>Pseudomonadota</taxon>
        <taxon>Alphaproteobacteria</taxon>
        <taxon>Sphingomonadales</taxon>
        <taxon>Sphingomonadaceae</taxon>
        <taxon>Blastomonas</taxon>
    </lineage>
</organism>
<feature type="region of interest" description="Disordered" evidence="1">
    <location>
        <begin position="1"/>
        <end position="23"/>
    </location>
</feature>
<dbReference type="Gene3D" id="3.50.30.30">
    <property type="match status" value="1"/>
</dbReference>
<evidence type="ECO:0000313" key="2">
    <source>
        <dbReference type="EMBL" id="ASR50305.1"/>
    </source>
</evidence>
<dbReference type="EMBL" id="CP020083">
    <property type="protein sequence ID" value="ASR50305.1"/>
    <property type="molecule type" value="Genomic_DNA"/>
</dbReference>
<evidence type="ECO:0000313" key="3">
    <source>
        <dbReference type="Proteomes" id="UP000258016"/>
    </source>
</evidence>
<evidence type="ECO:0000256" key="1">
    <source>
        <dbReference type="SAM" id="MobiDB-lite"/>
    </source>
</evidence>
<evidence type="ECO:0008006" key="4">
    <source>
        <dbReference type="Google" id="ProtNLM"/>
    </source>
</evidence>
<accession>A0ABM6M391</accession>
<sequence>MADVRAYAGAGNKQSGGPGDRWTAGWTAERLTAAGYAVQAQAFDAPFFEPGRCALVLGDAAIPVIAQPLVVPTPPSGITAPLRLAEIGGRLDGSIAVVRLPYRRWSSLVDAAVRRPVADAVARGAVAVVVATTGPTGEALLLNAHADAPFAPVPIALLAPRKAAPVVEAAQTGLTARLQIKGQDGVRQAQNIIGQRIVARAPWIVISTPRSGWTDCVGERAPGVAIWLALVQWLPRHFPRHSVLMVTNSGHEYENLGAKRMIKTFGPPPEQTALWLHLGANVATRDWHELPDRLLPLPSADPFRFLMTSDDLLAQARAAFRNQPGLEAAYSSAEGAAGELQEIVRAGYPRHAGIFGAHRQHHAASDTLETILPDALHAAARGCCALIAAALRPKI</sequence>
<name>A0ABM6M391_9SPHN</name>
<protein>
    <recommendedName>
        <fullName evidence="4">Peptidase M28 domain-containing protein</fullName>
    </recommendedName>
</protein>
<dbReference type="SUPFAM" id="SSF53187">
    <property type="entry name" value="Zn-dependent exopeptidases"/>
    <property type="match status" value="1"/>
</dbReference>
<dbReference type="Proteomes" id="UP000258016">
    <property type="component" value="Chromosome"/>
</dbReference>
<proteinExistence type="predicted"/>
<keyword evidence="3" id="KW-1185">Reference proteome</keyword>
<gene>
    <name evidence="2" type="ORF">B5J99_01485</name>
</gene>